<reference evidence="2" key="1">
    <citation type="journal article" date="2007" name="Mol. Plant Pathol.">
        <title>Presence of two glycolytic gene clusters in a severe pathogenic line of Candidatus Phytoplasma asteris.</title>
        <authorList>
            <person name="Oshima K."/>
            <person name="Kakizawa S."/>
            <person name="Arashida R."/>
            <person name="Ishii Y."/>
            <person name="Hoshi A."/>
            <person name="Hayashi Y."/>
            <person name="Kagiwada S."/>
            <person name="Namba S."/>
        </authorList>
    </citation>
    <scope>NUCLEOTIDE SEQUENCE</scope>
    <source>
        <strain evidence="2">Onion yellows</strain>
    </source>
</reference>
<organism evidence="2">
    <name type="scientific">Onion yellows phytoplasma OY-W</name>
    <dbReference type="NCBI Taxonomy" id="428984"/>
    <lineage>
        <taxon>Bacteria</taxon>
        <taxon>Bacillati</taxon>
        <taxon>Mycoplasmatota</taxon>
        <taxon>Mollicutes</taxon>
        <taxon>Acholeplasmatales</taxon>
        <taxon>Acholeplasmataceae</taxon>
        <taxon>Candidatus Phytoplasma</taxon>
        <taxon>16SrI (Aster yellows group)</taxon>
    </lineage>
</organism>
<feature type="transmembrane region" description="Helical" evidence="1">
    <location>
        <begin position="60"/>
        <end position="77"/>
    </location>
</feature>
<proteinExistence type="predicted"/>
<dbReference type="EMBL" id="AP009356">
    <property type="protein sequence ID" value="BAF73549.1"/>
    <property type="molecule type" value="Genomic_DNA"/>
</dbReference>
<accession>A6QKR3</accession>
<name>A6QKR3_ONYPH</name>
<dbReference type="AlphaFoldDB" id="A6QKR3"/>
<keyword evidence="1" id="KW-0472">Membrane</keyword>
<evidence type="ECO:0000256" key="1">
    <source>
        <dbReference type="SAM" id="Phobius"/>
    </source>
</evidence>
<evidence type="ECO:0000313" key="2">
    <source>
        <dbReference type="EMBL" id="BAF73549.1"/>
    </source>
</evidence>
<keyword evidence="1" id="KW-0812">Transmembrane</keyword>
<sequence>MTLMPKHKVLNPIFKPIIIQFRTKIFLSFPKILSIPKKKTLIAAKIVPNICNLKALMQRFFSSVVIAFGTPLITFSFKKRLQIGLEKPIITKATTKLTMNNKTKTLDAILRAFKDLTFLFLPTSREINETPVIPKQTPTASTML</sequence>
<keyword evidence="1" id="KW-1133">Transmembrane helix</keyword>
<protein>
    <submittedName>
        <fullName evidence="2">Uncharacterized protein</fullName>
    </submittedName>
</protein>